<dbReference type="InterPro" id="IPR051576">
    <property type="entry name" value="PX-Rho_GAP"/>
</dbReference>
<dbReference type="Pfam" id="PF00620">
    <property type="entry name" value="RhoGAP"/>
    <property type="match status" value="1"/>
</dbReference>
<dbReference type="SUPFAM" id="SSF48350">
    <property type="entry name" value="GTPase activation domain, GAP"/>
    <property type="match status" value="1"/>
</dbReference>
<dbReference type="Gene3D" id="1.10.555.10">
    <property type="entry name" value="Rho GTPase activation protein"/>
    <property type="match status" value="1"/>
</dbReference>
<evidence type="ECO:0000313" key="5">
    <source>
        <dbReference type="Proteomes" id="UP000000539"/>
    </source>
</evidence>
<dbReference type="GeneTree" id="ENSGT00940000161411"/>
<feature type="region of interest" description="Disordered" evidence="2">
    <location>
        <begin position="294"/>
        <end position="369"/>
    </location>
</feature>
<evidence type="ECO:0000259" key="3">
    <source>
        <dbReference type="PROSITE" id="PS50238"/>
    </source>
</evidence>
<dbReference type="InterPro" id="IPR008936">
    <property type="entry name" value="Rho_GTPase_activation_prot"/>
</dbReference>
<feature type="compositionally biased region" description="Pro residues" evidence="2">
    <location>
        <begin position="899"/>
        <end position="909"/>
    </location>
</feature>
<feature type="compositionally biased region" description="Basic and acidic residues" evidence="2">
    <location>
        <begin position="640"/>
        <end position="652"/>
    </location>
</feature>
<dbReference type="PANTHER" id="PTHR15729:SF12">
    <property type="entry name" value="RHO GTPASE-ACTIVATING PROTEIN 30"/>
    <property type="match status" value="1"/>
</dbReference>
<accession>A0A8V1AGK1</accession>
<dbReference type="SMART" id="SM00324">
    <property type="entry name" value="RhoGAP"/>
    <property type="match status" value="1"/>
</dbReference>
<keyword evidence="1" id="KW-0343">GTPase activation</keyword>
<dbReference type="GO" id="GO:0007264">
    <property type="term" value="P:small GTPase-mediated signal transduction"/>
    <property type="evidence" value="ECO:0000318"/>
    <property type="project" value="GO_Central"/>
</dbReference>
<dbReference type="FunFam" id="1.10.555.10:FF:000002">
    <property type="entry name" value="rho GTPase-activating protein 32 isoform X1"/>
    <property type="match status" value="1"/>
</dbReference>
<dbReference type="PROSITE" id="PS50238">
    <property type="entry name" value="RHOGAP"/>
    <property type="match status" value="1"/>
</dbReference>
<dbReference type="OrthoDB" id="79452at2759"/>
<dbReference type="CDD" id="cd04384">
    <property type="entry name" value="RhoGAP_CdGAP"/>
    <property type="match status" value="1"/>
</dbReference>
<evidence type="ECO:0000256" key="1">
    <source>
        <dbReference type="ARBA" id="ARBA00022468"/>
    </source>
</evidence>
<organism evidence="4 5">
    <name type="scientific">Gallus gallus</name>
    <name type="common">Chicken</name>
    <dbReference type="NCBI Taxonomy" id="9031"/>
    <lineage>
        <taxon>Eukaryota</taxon>
        <taxon>Metazoa</taxon>
        <taxon>Chordata</taxon>
        <taxon>Craniata</taxon>
        <taxon>Vertebrata</taxon>
        <taxon>Euteleostomi</taxon>
        <taxon>Archelosauria</taxon>
        <taxon>Archosauria</taxon>
        <taxon>Dinosauria</taxon>
        <taxon>Saurischia</taxon>
        <taxon>Theropoda</taxon>
        <taxon>Coelurosauria</taxon>
        <taxon>Aves</taxon>
        <taxon>Neognathae</taxon>
        <taxon>Galloanserae</taxon>
        <taxon>Galliformes</taxon>
        <taxon>Phasianidae</taxon>
        <taxon>Phasianinae</taxon>
        <taxon>Gallus</taxon>
    </lineage>
</organism>
<feature type="compositionally biased region" description="Pro residues" evidence="2">
    <location>
        <begin position="743"/>
        <end position="756"/>
    </location>
</feature>
<dbReference type="FunCoup" id="A0A8V1AGK1">
    <property type="interactions" value="181"/>
</dbReference>
<proteinExistence type="predicted"/>
<feature type="compositionally biased region" description="Basic and acidic residues" evidence="2">
    <location>
        <begin position="294"/>
        <end position="305"/>
    </location>
</feature>
<dbReference type="Proteomes" id="UP000000539">
    <property type="component" value="Chromosome 25"/>
</dbReference>
<reference evidence="4" key="1">
    <citation type="submission" date="2020-11" db="EMBL/GenBank/DDBJ databases">
        <title>Gallus gallus (Chicken) genome, bGalGal1, GRCg7b, maternal haplotype autosomes + Z &amp; W.</title>
        <authorList>
            <person name="Warren W."/>
            <person name="Formenti G."/>
            <person name="Fedrigo O."/>
            <person name="Haase B."/>
            <person name="Mountcastle J."/>
            <person name="Balacco J."/>
            <person name="Tracey A."/>
            <person name="Schneider V."/>
            <person name="Okimoto R."/>
            <person name="Cheng H."/>
            <person name="Hawken R."/>
            <person name="Howe K."/>
            <person name="Jarvis E.D."/>
        </authorList>
    </citation>
    <scope>NUCLEOTIDE SEQUENCE [LARGE SCALE GENOMIC DNA]</scope>
    <source>
        <strain evidence="4">Broiler</strain>
    </source>
</reference>
<protein>
    <submittedName>
        <fullName evidence="4">Rho GTPase activating protein 30</fullName>
    </submittedName>
</protein>
<feature type="compositionally biased region" description="Pro residues" evidence="2">
    <location>
        <begin position="779"/>
        <end position="808"/>
    </location>
</feature>
<feature type="region of interest" description="Disordered" evidence="2">
    <location>
        <begin position="598"/>
        <end position="865"/>
    </location>
</feature>
<reference evidence="4" key="2">
    <citation type="submission" date="2025-08" db="UniProtKB">
        <authorList>
            <consortium name="Ensembl"/>
        </authorList>
    </citation>
    <scope>IDENTIFICATION</scope>
    <source>
        <strain evidence="4">broiler</strain>
    </source>
</reference>
<feature type="compositionally biased region" description="Basic and acidic residues" evidence="2">
    <location>
        <begin position="334"/>
        <end position="347"/>
    </location>
</feature>
<name>A0A8V1AGK1_CHICK</name>
<reference evidence="4" key="3">
    <citation type="submission" date="2025-09" db="UniProtKB">
        <authorList>
            <consortium name="Ensembl"/>
        </authorList>
    </citation>
    <scope>IDENTIFICATION</scope>
    <source>
        <strain evidence="4">broiler</strain>
    </source>
</reference>
<feature type="region of interest" description="Disordered" evidence="2">
    <location>
        <begin position="889"/>
        <end position="954"/>
    </location>
</feature>
<keyword evidence="5" id="KW-1185">Reference proteome</keyword>
<feature type="compositionally biased region" description="Basic and acidic residues" evidence="2">
    <location>
        <begin position="945"/>
        <end position="954"/>
    </location>
</feature>
<gene>
    <name evidence="4" type="primary">LOC101749378</name>
</gene>
<dbReference type="GO" id="GO:0005096">
    <property type="term" value="F:GTPase activator activity"/>
    <property type="evidence" value="ECO:0000318"/>
    <property type="project" value="GO_Central"/>
</dbReference>
<feature type="domain" description="Rho-GAP" evidence="3">
    <location>
        <begin position="25"/>
        <end position="220"/>
    </location>
</feature>
<evidence type="ECO:0000313" key="4">
    <source>
        <dbReference type="Ensembl" id="ENSGALP00010042418.1"/>
    </source>
</evidence>
<dbReference type="AlphaFoldDB" id="A0A8V1AGK1"/>
<dbReference type="GlyGen" id="A0A8V1AGK1">
    <property type="glycosylation" value="5 sites"/>
</dbReference>
<feature type="region of interest" description="Disordered" evidence="2">
    <location>
        <begin position="412"/>
        <end position="450"/>
    </location>
</feature>
<dbReference type="Ensembl" id="ENSGALT00010068976.1">
    <property type="protein sequence ID" value="ENSGALP00010042418.1"/>
    <property type="gene ID" value="ENSGALG00010028486.1"/>
</dbReference>
<dbReference type="GO" id="GO:0035024">
    <property type="term" value="P:negative regulation of Rho protein signal transduction"/>
    <property type="evidence" value="ECO:0007669"/>
    <property type="project" value="Ensembl"/>
</dbReference>
<dbReference type="InterPro" id="IPR000198">
    <property type="entry name" value="RhoGAP_dom"/>
</dbReference>
<dbReference type="PANTHER" id="PTHR15729">
    <property type="entry name" value="CDC42 GTPASE-ACTIVATING PROTEIN"/>
    <property type="match status" value="1"/>
</dbReference>
<evidence type="ECO:0000256" key="2">
    <source>
        <dbReference type="SAM" id="MobiDB-lite"/>
    </source>
</evidence>
<sequence length="954" mass="102017">MSLALKARQKAKRKGGGAKERVFGCDLLEHLQQSGKDVPQVLRSCTEFVEQHGVVDGIYRLSGVSSNIQRLRQEFDGERSPDLQKDVYLQDIHCVSSLCKAYFRELPNPLLTYRLYDRFADAVATQMEEVRLVKIKEVLKELPPPHYRTLEFLMRHLLRMASYSHTTNMHARNLAIVWAPNLLRSRDIEATGFNGTAAFMEVRVQSIVVEFILTHVEQLFGDAPLCGGEAARCSRLFPGDGSGPYNVPAALSQGDGPPPIRPYHTIIELSDHRRKGSLKAKKWKSIFHLGRSDAKRKLGKAEEKGGSTAPPAPFDTCSSLPPTGTFPALEESPEEKLTATEEPRGPESESESSTKSEPTTPRPGRMAVVGARSRAEKCAGVHISGPFSVTVPLHITSNLSRLTRGQQCPALAQHGAIGSPPPTRRPTKEPKPPQTNTGEMRGHGAHSVGRTGGVIASPRCAFIEEDARLSLELRDSFAFLDCQDAWLEHGDGDAAARAALGHGGLGDSDGYPAIEEGMESGFMNVSWSSPVEQPASYLSIEECMDEEMFYMAPSGSDTEEPTGDTDSDDMFLSAHDELSPLAADPETPTASTALGECGAELRDGFPPPEPRPAEEVAPGDGGHLEDPSGDTAEVGGQIAVKEERGGGDREGNDGSSRTELGLEDKDGGTGAMLAPGGKEEKDGAPKQSGEGDPQPLEVPPSPEGPLQEPTEPPLPQESVPTVPPSRVDVPEGPPTPVAVQGAPPTPMVVPEVPPTPMVVQGVLPTPAAVPERAQIPRQRPSPPPLPGAAPDPSPTPSSPQRPRQPPPGAVLRRDGSAPVRLASRPVRVQQARSVPVVPPKPQFAIVPPTLQPHTPPAEGRRANWQHGGSVSFDAAMMDAAPERPSVRRIQTYGGGEMPSAPPNAPPQPLPFQKAPMRPRLLRPHSCMAAPQGRSLGQDGGTSPKQRAEGTAGEH</sequence>